<feature type="compositionally biased region" description="Polar residues" evidence="2">
    <location>
        <begin position="673"/>
        <end position="683"/>
    </location>
</feature>
<comment type="caution">
    <text evidence="3">The sequence shown here is derived from an EMBL/GenBank/DDBJ whole genome shotgun (WGS) entry which is preliminary data.</text>
</comment>
<feature type="compositionally biased region" description="Polar residues" evidence="2">
    <location>
        <begin position="17"/>
        <end position="26"/>
    </location>
</feature>
<evidence type="ECO:0000313" key="3">
    <source>
        <dbReference type="EMBL" id="KFG31406.1"/>
    </source>
</evidence>
<dbReference type="VEuPathDB" id="ToxoDB:TGDOM2_257550"/>
<feature type="region of interest" description="Disordered" evidence="2">
    <location>
        <begin position="811"/>
        <end position="928"/>
    </location>
</feature>
<feature type="region of interest" description="Disordered" evidence="2">
    <location>
        <begin position="625"/>
        <end position="683"/>
    </location>
</feature>
<sequence>MASPNLTTELGLGFTRGSEQGCDSSDTFVSRECDEGSLTSTSGLSHCGTSLRPLRCSGSLRTVSYGGSKMSSTAMHGPIRSGEFAGEAHRIQPAVSSSFLVSTSPSLSSTTVSGGAMSLSSLLNQMTRSGATLQQLQSASERHRDQEPRSPAEGGPAASGTTFSSDMICTGKEPKVADSESPAKAVVREATSSKASQEVLGREVEQLRGKVLEHEEELYRQKEQNQMCHRQLQTLQEELLASRESLQPAVESLTDRVSAVRTQMQQHETLLDAQRQALIDQQQVLQAEVIEVASLISSCETAFKEFEEREAAMRAELDQRIRNSQSHQEEKMKKHHEEQKQELLKFKEEHLPLRNLPEVLDELGRRIQANASTQKDSQLAFQAELCQNQREYRDLRDRLENMEEQSRAHIKTNHETLRLLEEHKLATQQLRETHEELLRAQELRLRDEFQLQLAEFSKNQSQEVSTQMQDLRKALDELRRETLMSQQKASEPERLDLMREAAEKRCSEGEQQLWKELEVIKKQQVELLRQQDSLAHQKSQQEKAERVEKKLEDIRSFVSDREKDAQKHYLDLMAALSCTASSSPSNGHFRAPLYSSSQKEVALHAALLLRCTFDAIHAAATASFSEESSCSDSQVPRNGTSVSVEASDRQAVAVARSAEEGAEDIPLKRSDSTDTSAGQSTDRLANRMTPASETFLAAGANAALGSRVDSPRGEASDNSAALGQSWKAAVRTSQAASSGVGGTSGVLSPGGELESAFCSDDGKTKESVRTLTLTTHSSGTSSLCSTRHTTTSASSLEPLGACAVGVLSGPGDSACTPSQEQGAGSRGNEGETVKVESFASLSERLGGEPGVGASEDRRTTYTNSVHRPDFEPDKQEADQNSSSRAPGVSSLALMERVPTEAMGRGNQAKKLPRSPCSLSPISDSAARQRGATTFQANAHPSASFAAPLPEDGEVWIRGHDCQQTTTRVRASEPVRRVFRDFSLDGKMPRKIGTEELDIARHGDDSEGDLSGERDAGNPRFSEARRSQHLERACNERSVDRNPSALIPMPPLGVGSRGSELWGGEGQGERMEWRIDNFIETLRGALESGTDALWSPFFSFNGVQELQMQFLPNVLSCLNRGEKLSQEEKLRRVLDDRACICGLFLWSSSPRIFKCTLCIGSEKREVVVRPAQRPGQARSSSTEPCNAALWEHFDSRENTLTVGVTDFVILG</sequence>
<evidence type="ECO:0000256" key="1">
    <source>
        <dbReference type="SAM" id="Coils"/>
    </source>
</evidence>
<dbReference type="SMR" id="A0A086JGY8"/>
<evidence type="ECO:0000256" key="2">
    <source>
        <dbReference type="SAM" id="MobiDB-lite"/>
    </source>
</evidence>
<proteinExistence type="predicted"/>
<organism evidence="3 4">
    <name type="scientific">Toxoplasma gondii GAB2-2007-GAL-DOM2</name>
    <dbReference type="NCBI Taxonomy" id="1130820"/>
    <lineage>
        <taxon>Eukaryota</taxon>
        <taxon>Sar</taxon>
        <taxon>Alveolata</taxon>
        <taxon>Apicomplexa</taxon>
        <taxon>Conoidasida</taxon>
        <taxon>Coccidia</taxon>
        <taxon>Eucoccidiorida</taxon>
        <taxon>Eimeriorina</taxon>
        <taxon>Sarcocystidae</taxon>
        <taxon>Toxoplasma</taxon>
    </lineage>
</organism>
<feature type="coiled-coil region" evidence="1">
    <location>
        <begin position="385"/>
        <end position="488"/>
    </location>
</feature>
<dbReference type="AlphaFoldDB" id="A0A086JGY8"/>
<reference evidence="3 4" key="1">
    <citation type="submission" date="2014-02" db="EMBL/GenBank/DDBJ databases">
        <authorList>
            <person name="Sibley D."/>
            <person name="Venepally P."/>
            <person name="Karamycheva S."/>
            <person name="Hadjithomas M."/>
            <person name="Khan A."/>
            <person name="Brunk B."/>
            <person name="Roos D."/>
            <person name="Caler E."/>
            <person name="Lorenzi H."/>
        </authorList>
    </citation>
    <scope>NUCLEOTIDE SEQUENCE [LARGE SCALE GENOMIC DNA]</scope>
    <source>
        <strain evidence="3 4">GAB2-2007-GAL-DOM2</strain>
    </source>
</reference>
<dbReference type="OrthoDB" id="331188at2759"/>
<evidence type="ECO:0000313" key="4">
    <source>
        <dbReference type="Proteomes" id="UP000028837"/>
    </source>
</evidence>
<feature type="compositionally biased region" description="Basic and acidic residues" evidence="2">
    <location>
        <begin position="140"/>
        <end position="150"/>
    </location>
</feature>
<gene>
    <name evidence="3" type="ORF">TGDOM2_257550</name>
</gene>
<feature type="compositionally biased region" description="Polar residues" evidence="2">
    <location>
        <begin position="634"/>
        <end position="644"/>
    </location>
</feature>
<feature type="region of interest" description="Disordered" evidence="2">
    <location>
        <begin position="992"/>
        <end position="1049"/>
    </location>
</feature>
<feature type="region of interest" description="Disordered" evidence="2">
    <location>
        <begin position="132"/>
        <end position="199"/>
    </location>
</feature>
<dbReference type="EMBL" id="AHZU02001529">
    <property type="protein sequence ID" value="KFG31406.1"/>
    <property type="molecule type" value="Genomic_DNA"/>
</dbReference>
<keyword evidence="1" id="KW-0175">Coiled coil</keyword>
<feature type="region of interest" description="Disordered" evidence="2">
    <location>
        <begin position="1"/>
        <end position="26"/>
    </location>
</feature>
<protein>
    <submittedName>
        <fullName evidence="3">Uncharacterized protein</fullName>
    </submittedName>
</protein>
<feature type="compositionally biased region" description="Basic and acidic residues" evidence="2">
    <location>
        <begin position="992"/>
        <end position="1039"/>
    </location>
</feature>
<name>A0A086JGY8_TOXGO</name>
<accession>A0A086JGY8</accession>
<feature type="compositionally biased region" description="Basic and acidic residues" evidence="2">
    <location>
        <begin position="866"/>
        <end position="877"/>
    </location>
</feature>
<dbReference type="Proteomes" id="UP000028837">
    <property type="component" value="Unassembled WGS sequence"/>
</dbReference>